<dbReference type="EMBL" id="FNAD01000012">
    <property type="protein sequence ID" value="SDE09256.1"/>
    <property type="molecule type" value="Genomic_DNA"/>
</dbReference>
<comment type="similarity">
    <text evidence="2 12">Belongs to the cytochrome ubiquinol oxidase subunit 1 family.</text>
</comment>
<feature type="transmembrane region" description="Helical" evidence="12">
    <location>
        <begin position="420"/>
        <end position="443"/>
    </location>
</feature>
<evidence type="ECO:0000256" key="11">
    <source>
        <dbReference type="ARBA" id="ARBA00023136"/>
    </source>
</evidence>
<feature type="transmembrane region" description="Helical" evidence="12">
    <location>
        <begin position="336"/>
        <end position="357"/>
    </location>
</feature>
<proteinExistence type="inferred from homology"/>
<feature type="region of interest" description="Disordered" evidence="13">
    <location>
        <begin position="451"/>
        <end position="477"/>
    </location>
</feature>
<feature type="transmembrane region" description="Helical" evidence="12">
    <location>
        <begin position="369"/>
        <end position="391"/>
    </location>
</feature>
<keyword evidence="10 12" id="KW-0408">Iron</keyword>
<dbReference type="GO" id="GO:0009055">
    <property type="term" value="F:electron transfer activity"/>
    <property type="evidence" value="ECO:0007669"/>
    <property type="project" value="UniProtKB-UniRule"/>
</dbReference>
<comment type="subcellular location">
    <subcellularLocation>
        <location evidence="1">Cell membrane</location>
        <topology evidence="1">Multi-pass membrane protein</topology>
    </subcellularLocation>
</comment>
<feature type="transmembrane region" description="Helical" evidence="12">
    <location>
        <begin position="22"/>
        <end position="47"/>
    </location>
</feature>
<gene>
    <name evidence="14" type="ORF">SAMN05216270_112122</name>
</gene>
<dbReference type="Pfam" id="PF01654">
    <property type="entry name" value="Cyt_bd_oxida_I"/>
    <property type="match status" value="1"/>
</dbReference>
<keyword evidence="11 12" id="KW-0472">Membrane</keyword>
<evidence type="ECO:0000256" key="8">
    <source>
        <dbReference type="ARBA" id="ARBA00022982"/>
    </source>
</evidence>
<evidence type="ECO:0000256" key="7">
    <source>
        <dbReference type="ARBA" id="ARBA00022723"/>
    </source>
</evidence>
<evidence type="ECO:0000256" key="10">
    <source>
        <dbReference type="ARBA" id="ARBA00023004"/>
    </source>
</evidence>
<keyword evidence="4 12" id="KW-1003">Cell membrane</keyword>
<keyword evidence="3 12" id="KW-0813">Transport</keyword>
<keyword evidence="6 12" id="KW-0812">Transmembrane</keyword>
<feature type="transmembrane region" description="Helical" evidence="12">
    <location>
        <begin position="224"/>
        <end position="241"/>
    </location>
</feature>
<dbReference type="GO" id="GO:0019646">
    <property type="term" value="P:aerobic electron transport chain"/>
    <property type="evidence" value="ECO:0007669"/>
    <property type="project" value="InterPro"/>
</dbReference>
<dbReference type="GO" id="GO:0016682">
    <property type="term" value="F:oxidoreductase activity, acting on diphenols and related substances as donors, oxygen as acceptor"/>
    <property type="evidence" value="ECO:0007669"/>
    <property type="project" value="TreeGrafter"/>
</dbReference>
<evidence type="ECO:0000256" key="3">
    <source>
        <dbReference type="ARBA" id="ARBA00022448"/>
    </source>
</evidence>
<keyword evidence="7 12" id="KW-0479">Metal-binding</keyword>
<dbReference type="GO" id="GO:0005886">
    <property type="term" value="C:plasma membrane"/>
    <property type="evidence" value="ECO:0007669"/>
    <property type="project" value="UniProtKB-SubCell"/>
</dbReference>
<evidence type="ECO:0000256" key="4">
    <source>
        <dbReference type="ARBA" id="ARBA00022475"/>
    </source>
</evidence>
<dbReference type="PANTHER" id="PTHR30365">
    <property type="entry name" value="CYTOCHROME D UBIQUINOL OXIDASE"/>
    <property type="match status" value="1"/>
</dbReference>
<keyword evidence="9 12" id="KW-1133">Transmembrane helix</keyword>
<feature type="transmembrane region" description="Helical" evidence="12">
    <location>
        <begin position="194"/>
        <end position="212"/>
    </location>
</feature>
<protein>
    <submittedName>
        <fullName evidence="14">Cytochrome d ubiquinol oxidase subunit I</fullName>
    </submittedName>
</protein>
<evidence type="ECO:0000256" key="12">
    <source>
        <dbReference type="PIRNR" id="PIRNR006446"/>
    </source>
</evidence>
<evidence type="ECO:0000256" key="9">
    <source>
        <dbReference type="ARBA" id="ARBA00022989"/>
    </source>
</evidence>
<dbReference type="InterPro" id="IPR002585">
    <property type="entry name" value="Cyt-d_ubiquinol_oxidase_su_1"/>
</dbReference>
<keyword evidence="15" id="KW-1185">Reference proteome</keyword>
<evidence type="ECO:0000313" key="14">
    <source>
        <dbReference type="EMBL" id="SDE09256.1"/>
    </source>
</evidence>
<evidence type="ECO:0000256" key="2">
    <source>
        <dbReference type="ARBA" id="ARBA00009819"/>
    </source>
</evidence>
<dbReference type="PANTHER" id="PTHR30365:SF15">
    <property type="entry name" value="CYTOCHROME BD UBIQUINOL OXIDASE SUBUNIT 1"/>
    <property type="match status" value="1"/>
</dbReference>
<organism evidence="14 15">
    <name type="scientific">Glycomyces harbinensis</name>
    <dbReference type="NCBI Taxonomy" id="58114"/>
    <lineage>
        <taxon>Bacteria</taxon>
        <taxon>Bacillati</taxon>
        <taxon>Actinomycetota</taxon>
        <taxon>Actinomycetes</taxon>
        <taxon>Glycomycetales</taxon>
        <taxon>Glycomycetaceae</taxon>
        <taxon>Glycomyces</taxon>
    </lineage>
</organism>
<keyword evidence="8 12" id="KW-0249">Electron transport</keyword>
<evidence type="ECO:0000256" key="6">
    <source>
        <dbReference type="ARBA" id="ARBA00022692"/>
    </source>
</evidence>
<feature type="transmembrane region" description="Helical" evidence="12">
    <location>
        <begin position="133"/>
        <end position="156"/>
    </location>
</feature>
<feature type="transmembrane region" description="Helical" evidence="12">
    <location>
        <begin position="97"/>
        <end position="121"/>
    </location>
</feature>
<sequence length="477" mass="52294">MHDWGGMDVLDLARIQFGVTTVYHFLFVPVTIGLSLLVAILQTLWRTTGKTAYLRATKFWGKLFLINIAMGVVTGIVQEFQFGMNWSAYSRFVGDVFGAPLAFEALVAFFLESTFLGIWIFGWDRLKPGLHLACIWMVALGSTASAYFILAANAFMQNPVGYQINETAGRAELTDFGAVLTNPVVLAAFPHTVFAAWLTAGTVVIAVSGYHFMHRRDLEVHRPAMRLGILTSVVAGVGLVLSGDPLGKVMTATQPMKMAAAEALYQTTYNAPFSVLTIGPLDGRTGTPIIEIPGLLSFLGTGSFQGRVEGINDLNAQYNALYGPGDYIPYIPLTYWSFRLMIGFGMLAVAMAVIVWWSTRRGRMPTHRLFWPTAMWMALTPFLANSAGWLFTEMGRQPWVVFSLFQTSEGVSPRVGATTVVISLIGFTLVYLVLAVIALKLFIKFVKAGPPSEEDALASSRPPDDSDDADRPMAFAY</sequence>
<evidence type="ECO:0000256" key="5">
    <source>
        <dbReference type="ARBA" id="ARBA00022617"/>
    </source>
</evidence>
<dbReference type="GO" id="GO:0020037">
    <property type="term" value="F:heme binding"/>
    <property type="evidence" value="ECO:0007669"/>
    <property type="project" value="TreeGrafter"/>
</dbReference>
<evidence type="ECO:0000256" key="13">
    <source>
        <dbReference type="SAM" id="MobiDB-lite"/>
    </source>
</evidence>
<name>A0A1G7A5U5_9ACTN</name>
<feature type="transmembrane region" description="Helical" evidence="12">
    <location>
        <begin position="59"/>
        <end position="77"/>
    </location>
</feature>
<evidence type="ECO:0000313" key="15">
    <source>
        <dbReference type="Proteomes" id="UP000198949"/>
    </source>
</evidence>
<accession>A0A1G7A5U5</accession>
<dbReference type="GO" id="GO:0070069">
    <property type="term" value="C:cytochrome complex"/>
    <property type="evidence" value="ECO:0007669"/>
    <property type="project" value="UniProtKB-UniRule"/>
</dbReference>
<evidence type="ECO:0000256" key="1">
    <source>
        <dbReference type="ARBA" id="ARBA00004651"/>
    </source>
</evidence>
<dbReference type="GO" id="GO:0046872">
    <property type="term" value="F:metal ion binding"/>
    <property type="evidence" value="ECO:0007669"/>
    <property type="project" value="UniProtKB-UniRule"/>
</dbReference>
<dbReference type="Proteomes" id="UP000198949">
    <property type="component" value="Unassembled WGS sequence"/>
</dbReference>
<dbReference type="PIRSF" id="PIRSF006446">
    <property type="entry name" value="Cyt_quinol_oxidase_1"/>
    <property type="match status" value="1"/>
</dbReference>
<reference evidence="15" key="1">
    <citation type="submission" date="2016-10" db="EMBL/GenBank/DDBJ databases">
        <authorList>
            <person name="Varghese N."/>
            <person name="Submissions S."/>
        </authorList>
    </citation>
    <scope>NUCLEOTIDE SEQUENCE [LARGE SCALE GENOMIC DNA]</scope>
    <source>
        <strain evidence="15">CGMCC 4.3516</strain>
    </source>
</reference>
<keyword evidence="5 12" id="KW-0349">Heme</keyword>
<dbReference type="STRING" id="58114.SAMN05216270_112122"/>
<dbReference type="AlphaFoldDB" id="A0A1G7A5U5"/>